<dbReference type="PANTHER" id="PTHR39219">
    <property type="entry name" value="ER MEMBRANE PROTEIN COMPLEX SUBUNIT 10"/>
    <property type="match status" value="1"/>
</dbReference>
<evidence type="ECO:0000313" key="4">
    <source>
        <dbReference type="Proteomes" id="UP000030752"/>
    </source>
</evidence>
<dbReference type="PANTHER" id="PTHR39219:SF1">
    <property type="entry name" value="ER MEMBRANE PROTEIN COMPLEX SUBUNIT 10"/>
    <property type="match status" value="1"/>
</dbReference>
<dbReference type="EMBL" id="KB822711">
    <property type="protein sequence ID" value="ETN47122.1"/>
    <property type="molecule type" value="Genomic_DNA"/>
</dbReference>
<protein>
    <recommendedName>
        <fullName evidence="5">ER membrane protein complex subunit 10</fullName>
    </recommendedName>
</protein>
<dbReference type="AlphaFoldDB" id="W2SEK2"/>
<evidence type="ECO:0000256" key="2">
    <source>
        <dbReference type="SAM" id="SignalP"/>
    </source>
</evidence>
<dbReference type="STRING" id="1220924.W2SEK2"/>
<name>W2SEK2_CYPE1</name>
<feature type="compositionally biased region" description="Basic residues" evidence="1">
    <location>
        <begin position="144"/>
        <end position="153"/>
    </location>
</feature>
<evidence type="ECO:0008006" key="5">
    <source>
        <dbReference type="Google" id="ProtNLM"/>
    </source>
</evidence>
<keyword evidence="4" id="KW-1185">Reference proteome</keyword>
<dbReference type="GeneID" id="19968651"/>
<evidence type="ECO:0000256" key="1">
    <source>
        <dbReference type="SAM" id="MobiDB-lite"/>
    </source>
</evidence>
<accession>W2SEK2</accession>
<keyword evidence="2" id="KW-0732">Signal</keyword>
<dbReference type="eggNOG" id="ENOG502TBQK">
    <property type="taxonomic scope" value="Eukaryota"/>
</dbReference>
<dbReference type="OrthoDB" id="1894652at2759"/>
<organism evidence="3 4">
    <name type="scientific">Cyphellophora europaea (strain CBS 101466)</name>
    <name type="common">Phialophora europaea</name>
    <dbReference type="NCBI Taxonomy" id="1220924"/>
    <lineage>
        <taxon>Eukaryota</taxon>
        <taxon>Fungi</taxon>
        <taxon>Dikarya</taxon>
        <taxon>Ascomycota</taxon>
        <taxon>Pezizomycotina</taxon>
        <taxon>Eurotiomycetes</taxon>
        <taxon>Chaetothyriomycetidae</taxon>
        <taxon>Chaetothyriales</taxon>
        <taxon>Cyphellophoraceae</taxon>
        <taxon>Cyphellophora</taxon>
    </lineage>
</organism>
<sequence length="254" mass="27471">MRPASFMLRGVLLLLACIFQALAADPKYSSTITLSYEFISSPSKPSPLATISYDPSTLRYSLSSWTPPSIADLKSSSQDPTSAPLIRILTPGGSSTVTTLSTFASDLKQNINLFLSSTDNAVLSASVTSIRPAPLTEEEAHYRKKLERAKARGKPLPSPPKPQKPKKPKKGQPVPVVPETPIDDTPEGQPKVNLIPELEGPRPKLMSRAAPVVDEHGNEVPQAEQQEKTFLQKYWWVLVAGLVLTMGMGGGEGK</sequence>
<feature type="region of interest" description="Disordered" evidence="1">
    <location>
        <begin position="144"/>
        <end position="198"/>
    </location>
</feature>
<feature type="signal peptide" evidence="2">
    <location>
        <begin position="1"/>
        <end position="23"/>
    </location>
</feature>
<dbReference type="InParanoid" id="W2SEK2"/>
<dbReference type="HOGENOM" id="CLU_1094229_0_0_1"/>
<gene>
    <name evidence="3" type="ORF">HMPREF1541_01312</name>
</gene>
<evidence type="ECO:0000313" key="3">
    <source>
        <dbReference type="EMBL" id="ETN47122.1"/>
    </source>
</evidence>
<reference evidence="3 4" key="1">
    <citation type="submission" date="2013-03" db="EMBL/GenBank/DDBJ databases">
        <title>The Genome Sequence of Phialophora europaea CBS 101466.</title>
        <authorList>
            <consortium name="The Broad Institute Genomics Platform"/>
            <person name="Cuomo C."/>
            <person name="de Hoog S."/>
            <person name="Gorbushina A."/>
            <person name="Walker B."/>
            <person name="Young S.K."/>
            <person name="Zeng Q."/>
            <person name="Gargeya S."/>
            <person name="Fitzgerald M."/>
            <person name="Haas B."/>
            <person name="Abouelleil A."/>
            <person name="Allen A.W."/>
            <person name="Alvarado L."/>
            <person name="Arachchi H.M."/>
            <person name="Berlin A.M."/>
            <person name="Chapman S.B."/>
            <person name="Gainer-Dewar J."/>
            <person name="Goldberg J."/>
            <person name="Griggs A."/>
            <person name="Gujja S."/>
            <person name="Hansen M."/>
            <person name="Howarth C."/>
            <person name="Imamovic A."/>
            <person name="Ireland A."/>
            <person name="Larimer J."/>
            <person name="McCowan C."/>
            <person name="Murphy C."/>
            <person name="Pearson M."/>
            <person name="Poon T.W."/>
            <person name="Priest M."/>
            <person name="Roberts A."/>
            <person name="Saif S."/>
            <person name="Shea T."/>
            <person name="Sisk P."/>
            <person name="Sykes S."/>
            <person name="Wortman J."/>
            <person name="Nusbaum C."/>
            <person name="Birren B."/>
        </authorList>
    </citation>
    <scope>NUCLEOTIDE SEQUENCE [LARGE SCALE GENOMIC DNA]</scope>
    <source>
        <strain evidence="3 4">CBS 101466</strain>
    </source>
</reference>
<feature type="chain" id="PRO_5004824367" description="ER membrane protein complex subunit 10" evidence="2">
    <location>
        <begin position="24"/>
        <end position="254"/>
    </location>
</feature>
<dbReference type="Proteomes" id="UP000030752">
    <property type="component" value="Unassembled WGS sequence"/>
</dbReference>
<dbReference type="RefSeq" id="XP_008711834.1">
    <property type="nucleotide sequence ID" value="XM_008713612.1"/>
</dbReference>
<proteinExistence type="predicted"/>
<dbReference type="VEuPathDB" id="FungiDB:HMPREF1541_01312"/>